<dbReference type="EMBL" id="JBHTBN010000002">
    <property type="protein sequence ID" value="MFC7357086.1"/>
    <property type="molecule type" value="Genomic_DNA"/>
</dbReference>
<sequence>MRKHLIILLLILTSCNSDKIDKAEYNDFSDIEIRFRTGDERIEFYSMDIFKSGEKIKAIKKSPFYYYGSGTDSTWTTEIGKSDLKLITEFIEKAKTIKDTCSFNSSSIDYYDIKTNGIEIKIVGNCEWNGIDYDSLESKIFKHKFIELEKKREIVADSLASGFNGIWEVSGWENGVLKNRNLVLTRTTENKPKSNGIYRWTFDKENNSDFKKNLDIDEGSTLIEIRGSMYRVLDIKTDRIELKYLW</sequence>
<keyword evidence="2" id="KW-1185">Reference proteome</keyword>
<proteinExistence type="predicted"/>
<evidence type="ECO:0000313" key="2">
    <source>
        <dbReference type="Proteomes" id="UP001596415"/>
    </source>
</evidence>
<dbReference type="PROSITE" id="PS51257">
    <property type="entry name" value="PROKAR_LIPOPROTEIN"/>
    <property type="match status" value="1"/>
</dbReference>
<comment type="caution">
    <text evidence="1">The sequence shown here is derived from an EMBL/GenBank/DDBJ whole genome shotgun (WGS) entry which is preliminary data.</text>
</comment>
<protein>
    <recommendedName>
        <fullName evidence="3">Lipoprotein</fullName>
    </recommendedName>
</protein>
<accession>A0ABW2MTT3</accession>
<evidence type="ECO:0008006" key="3">
    <source>
        <dbReference type="Google" id="ProtNLM"/>
    </source>
</evidence>
<name>A0ABW2MTT3_9FLAO</name>
<reference evidence="2" key="1">
    <citation type="journal article" date="2019" name="Int. J. Syst. Evol. Microbiol.">
        <title>The Global Catalogue of Microorganisms (GCM) 10K type strain sequencing project: providing services to taxonomists for standard genome sequencing and annotation.</title>
        <authorList>
            <consortium name="The Broad Institute Genomics Platform"/>
            <consortium name="The Broad Institute Genome Sequencing Center for Infectious Disease"/>
            <person name="Wu L."/>
            <person name="Ma J."/>
        </authorList>
    </citation>
    <scope>NUCLEOTIDE SEQUENCE [LARGE SCALE GENOMIC DNA]</scope>
    <source>
        <strain evidence="2">CGMCC 1.16306</strain>
    </source>
</reference>
<evidence type="ECO:0000313" key="1">
    <source>
        <dbReference type="EMBL" id="MFC7357086.1"/>
    </source>
</evidence>
<organism evidence="1 2">
    <name type="scientific">Jejudonia soesokkakensis</name>
    <dbReference type="NCBI Taxonomy" id="1323432"/>
    <lineage>
        <taxon>Bacteria</taxon>
        <taxon>Pseudomonadati</taxon>
        <taxon>Bacteroidota</taxon>
        <taxon>Flavobacteriia</taxon>
        <taxon>Flavobacteriales</taxon>
        <taxon>Flavobacteriaceae</taxon>
        <taxon>Jejudonia</taxon>
    </lineage>
</organism>
<gene>
    <name evidence="1" type="ORF">ACFQO1_05265</name>
</gene>
<dbReference type="Proteomes" id="UP001596415">
    <property type="component" value="Unassembled WGS sequence"/>
</dbReference>
<dbReference type="RefSeq" id="WP_380216935.1">
    <property type="nucleotide sequence ID" value="NZ_JBHTBN010000002.1"/>
</dbReference>